<comment type="subunit">
    <text evidence="6">Part of the 50S ribosomal subunit. Contacts protein L29, and trigger factor when it is bound to the ribosome.</text>
</comment>
<dbReference type="PANTHER" id="PTHR11620">
    <property type="entry name" value="60S RIBOSOMAL PROTEIN L23A"/>
    <property type="match status" value="1"/>
</dbReference>
<dbReference type="HAMAP" id="MF_01369_B">
    <property type="entry name" value="Ribosomal_uL23_B"/>
    <property type="match status" value="1"/>
</dbReference>
<evidence type="ECO:0000313" key="8">
    <source>
        <dbReference type="Proteomes" id="UP000029579"/>
    </source>
</evidence>
<dbReference type="Gene3D" id="3.30.70.330">
    <property type="match status" value="1"/>
</dbReference>
<dbReference type="Proteomes" id="UP000029579">
    <property type="component" value="Unassembled WGS sequence"/>
</dbReference>
<dbReference type="NCBIfam" id="NF004363">
    <property type="entry name" value="PRK05738.2-4"/>
    <property type="match status" value="1"/>
</dbReference>
<keyword evidence="4 6" id="KW-0689">Ribosomal protein</keyword>
<dbReference type="eggNOG" id="COG0089">
    <property type="taxonomic scope" value="Bacteria"/>
</dbReference>
<evidence type="ECO:0000313" key="7">
    <source>
        <dbReference type="EMBL" id="KGF04504.1"/>
    </source>
</evidence>
<comment type="similarity">
    <text evidence="1 6">Belongs to the universal ribosomal protein uL23 family.</text>
</comment>
<proteinExistence type="inferred from homology"/>
<evidence type="ECO:0000256" key="6">
    <source>
        <dbReference type="HAMAP-Rule" id="MF_01369"/>
    </source>
</evidence>
<dbReference type="FunFam" id="3.30.70.330:FF:000001">
    <property type="entry name" value="50S ribosomal protein L23"/>
    <property type="match status" value="1"/>
</dbReference>
<sequence length="97" mass="11363">MKAPYQIIKRPIITEKSMEMLDEHKYTFEVDKNANKPEIKKAVEAIFEGVKVKSVRTMNYKGKKVRTRYGYGKRADWKKAIVELTEDSQAIEYFDGL</sequence>
<evidence type="ECO:0000256" key="1">
    <source>
        <dbReference type="ARBA" id="ARBA00006700"/>
    </source>
</evidence>
<keyword evidence="2 6" id="KW-0699">rRNA-binding</keyword>
<accession>A0A095Z7P7</accession>
<dbReference type="Pfam" id="PF00276">
    <property type="entry name" value="Ribosomal_L23"/>
    <property type="match status" value="1"/>
</dbReference>
<name>A0A095Z7P7_9FIRM</name>
<dbReference type="GO" id="GO:0003735">
    <property type="term" value="F:structural constituent of ribosome"/>
    <property type="evidence" value="ECO:0007669"/>
    <property type="project" value="InterPro"/>
</dbReference>
<protein>
    <recommendedName>
        <fullName evidence="6">Large ribosomal subunit protein uL23</fullName>
    </recommendedName>
</protein>
<dbReference type="OrthoDB" id="9793353at2"/>
<reference evidence="7 8" key="1">
    <citation type="submission" date="2014-07" db="EMBL/GenBank/DDBJ databases">
        <authorList>
            <person name="McCorrison J."/>
            <person name="Sanka R."/>
            <person name="Torralba M."/>
            <person name="Gillis M."/>
            <person name="Haft D.H."/>
            <person name="Methe B."/>
            <person name="Sutton G."/>
            <person name="Nelson K.E."/>
        </authorList>
    </citation>
    <scope>NUCLEOTIDE SEQUENCE [LARGE SCALE GENOMIC DNA]</scope>
    <source>
        <strain evidence="7 8">S7-1-13</strain>
    </source>
</reference>
<dbReference type="GO" id="GO:0006412">
    <property type="term" value="P:translation"/>
    <property type="evidence" value="ECO:0007669"/>
    <property type="project" value="UniProtKB-UniRule"/>
</dbReference>
<dbReference type="NCBIfam" id="NF004359">
    <property type="entry name" value="PRK05738.1-3"/>
    <property type="match status" value="1"/>
</dbReference>
<dbReference type="InterPro" id="IPR013025">
    <property type="entry name" value="Ribosomal_uL23-like"/>
</dbReference>
<evidence type="ECO:0000256" key="4">
    <source>
        <dbReference type="ARBA" id="ARBA00022980"/>
    </source>
</evidence>
<comment type="caution">
    <text evidence="7">The sequence shown here is derived from an EMBL/GenBank/DDBJ whole genome shotgun (WGS) entry which is preliminary data.</text>
</comment>
<evidence type="ECO:0000256" key="3">
    <source>
        <dbReference type="ARBA" id="ARBA00022884"/>
    </source>
</evidence>
<keyword evidence="3 6" id="KW-0694">RNA-binding</keyword>
<evidence type="ECO:0000256" key="2">
    <source>
        <dbReference type="ARBA" id="ARBA00022730"/>
    </source>
</evidence>
<dbReference type="SUPFAM" id="SSF54189">
    <property type="entry name" value="Ribosomal proteins S24e, L23 and L15e"/>
    <property type="match status" value="1"/>
</dbReference>
<gene>
    <name evidence="6" type="primary">rplW</name>
    <name evidence="7" type="ORF">HMPREF1630_03675</name>
</gene>
<dbReference type="AlphaFoldDB" id="A0A095Z7P7"/>
<comment type="function">
    <text evidence="6">One of the early assembly proteins it binds 23S rRNA. One of the proteins that surrounds the polypeptide exit tunnel on the outside of the ribosome. Forms the main docking site for trigger factor binding to the ribosome.</text>
</comment>
<evidence type="ECO:0000256" key="5">
    <source>
        <dbReference type="ARBA" id="ARBA00023274"/>
    </source>
</evidence>
<dbReference type="EMBL" id="JRMW01000029">
    <property type="protein sequence ID" value="KGF04504.1"/>
    <property type="molecule type" value="Genomic_DNA"/>
</dbReference>
<dbReference type="GO" id="GO:0005840">
    <property type="term" value="C:ribosome"/>
    <property type="evidence" value="ECO:0007669"/>
    <property type="project" value="UniProtKB-KW"/>
</dbReference>
<dbReference type="GO" id="GO:1990904">
    <property type="term" value="C:ribonucleoprotein complex"/>
    <property type="evidence" value="ECO:0007669"/>
    <property type="project" value="UniProtKB-KW"/>
</dbReference>
<organism evidence="7 8">
    <name type="scientific">Anaerococcus lactolyticus S7-1-13</name>
    <dbReference type="NCBI Taxonomy" id="1284686"/>
    <lineage>
        <taxon>Bacteria</taxon>
        <taxon>Bacillati</taxon>
        <taxon>Bacillota</taxon>
        <taxon>Tissierellia</taxon>
        <taxon>Tissierellales</taxon>
        <taxon>Peptoniphilaceae</taxon>
        <taxon>Anaerococcus</taxon>
    </lineage>
</organism>
<dbReference type="InterPro" id="IPR012677">
    <property type="entry name" value="Nucleotide-bd_a/b_plait_sf"/>
</dbReference>
<dbReference type="InterPro" id="IPR012678">
    <property type="entry name" value="Ribosomal_uL23/eL15/eS24_sf"/>
</dbReference>
<dbReference type="RefSeq" id="WP_004826898.1">
    <property type="nucleotide sequence ID" value="NZ_JRMW01000029.1"/>
</dbReference>
<keyword evidence="5 6" id="KW-0687">Ribonucleoprotein</keyword>
<dbReference type="GO" id="GO:0019843">
    <property type="term" value="F:rRNA binding"/>
    <property type="evidence" value="ECO:0007669"/>
    <property type="project" value="UniProtKB-UniRule"/>
</dbReference>